<protein>
    <submittedName>
        <fullName evidence="1">Uncharacterized protein</fullName>
    </submittedName>
</protein>
<accession>A0ACC5ZEU5</accession>
<name>A0ACC5ZEU5_9TELE</name>
<evidence type="ECO:0000313" key="1">
    <source>
        <dbReference type="EMBL" id="MCJ8746559.1"/>
    </source>
</evidence>
<keyword evidence="2" id="KW-1185">Reference proteome</keyword>
<dbReference type="EMBL" id="CM040998">
    <property type="protein sequence ID" value="MCJ8746559.1"/>
    <property type="molecule type" value="Genomic_DNA"/>
</dbReference>
<sequence>MPGHMEVTYKSKDSSDPYGERICNVTQHSLQCKAEYTARVSLSDADLILENVTSSDSGVYTIWDKKSNDINLNYIVSVKEPLDDPVIVKHHGAVTLPCTRNCTGLVKWTHRDDVVAWCNQTSKPCYSKEGYEMSHEQYLKGDFALTITADDYSMRGWYECKCSDKGIINQRVIIETENSSVQLKPGEDLLMDLPATEPVEVIYNGSVIWSNGPTNKQLCKGDYTHRLLHILKLEKVNVTDSGVYTIRDMNSKEAFLIYNVSVKDQPDPGSDQICFSLTTVVVAGLTAGILFLILIIEVIYLCCQNHHLKKELLRNGDMPSAFICCLVRYNRNHNDPSMSSQLMDPEN</sequence>
<gene>
    <name evidence="1" type="ORF">PDJAM_G00143350</name>
</gene>
<dbReference type="Proteomes" id="UP000830395">
    <property type="component" value="Chromosome 24"/>
</dbReference>
<evidence type="ECO:0000313" key="2">
    <source>
        <dbReference type="Proteomes" id="UP000830395"/>
    </source>
</evidence>
<proteinExistence type="predicted"/>
<organism evidence="1 2">
    <name type="scientific">Pangasius djambal</name>
    <dbReference type="NCBI Taxonomy" id="1691987"/>
    <lineage>
        <taxon>Eukaryota</taxon>
        <taxon>Metazoa</taxon>
        <taxon>Chordata</taxon>
        <taxon>Craniata</taxon>
        <taxon>Vertebrata</taxon>
        <taxon>Euteleostomi</taxon>
        <taxon>Actinopterygii</taxon>
        <taxon>Neopterygii</taxon>
        <taxon>Teleostei</taxon>
        <taxon>Ostariophysi</taxon>
        <taxon>Siluriformes</taxon>
        <taxon>Pangasiidae</taxon>
        <taxon>Pangasius</taxon>
    </lineage>
</organism>
<comment type="caution">
    <text evidence="1">The sequence shown here is derived from an EMBL/GenBank/DDBJ whole genome shotgun (WGS) entry which is preliminary data.</text>
</comment>
<reference evidence="1" key="1">
    <citation type="submission" date="2020-02" db="EMBL/GenBank/DDBJ databases">
        <title>Genome sequencing of the panga catfish, Pangasius djambal.</title>
        <authorList>
            <person name="Wen M."/>
            <person name="Zahm M."/>
            <person name="Roques C."/>
            <person name="Cabau C."/>
            <person name="Klopp C."/>
            <person name="Donnadieu C."/>
            <person name="Jouanno E."/>
            <person name="Avarre J.-C."/>
            <person name="Campet M."/>
            <person name="Ha T."/>
            <person name="Dugue R."/>
            <person name="Lampietro C."/>
            <person name="Louis A."/>
            <person name="Herpin A."/>
            <person name="Echchiki A."/>
            <person name="Berthelot C."/>
            <person name="Parey E."/>
            <person name="Roest-Crollius H."/>
            <person name="Braasch I."/>
            <person name="Postlethwait J.H."/>
            <person name="Bobe J."/>
            <person name="Montfort J."/>
            <person name="Bouchez O."/>
            <person name="Begum T."/>
            <person name="Schartl M."/>
            <person name="Gustiano R."/>
            <person name="Guiguen Y."/>
        </authorList>
    </citation>
    <scope>NUCLEOTIDE SEQUENCE</scope>
    <source>
        <strain evidence="1">Pdj_M5554</strain>
    </source>
</reference>